<accession>A0AAV2EYX5</accession>
<feature type="compositionally biased region" description="Low complexity" evidence="1">
    <location>
        <begin position="132"/>
        <end position="142"/>
    </location>
</feature>
<dbReference type="AlphaFoldDB" id="A0AAV2EYX5"/>
<keyword evidence="4" id="KW-1185">Reference proteome</keyword>
<protein>
    <submittedName>
        <fullName evidence="3">Uncharacterized protein</fullName>
    </submittedName>
</protein>
<keyword evidence="2" id="KW-0812">Transmembrane</keyword>
<dbReference type="Proteomes" id="UP001497516">
    <property type="component" value="Chromosome 5"/>
</dbReference>
<name>A0AAV2EYX5_9ROSI</name>
<feature type="region of interest" description="Disordered" evidence="1">
    <location>
        <begin position="123"/>
        <end position="142"/>
    </location>
</feature>
<feature type="transmembrane region" description="Helical" evidence="2">
    <location>
        <begin position="27"/>
        <end position="53"/>
    </location>
</feature>
<sequence length="142" mass="15126">MARRPLLLTVAVTIQLGDLSTSSFLSISLYCVAVAAAVVTAVTFLCGSTSAAGGGEKKKLLWKLSSKARLMAKKISRKRTTASYGDDEDDEVWRKSIIMGDRCRQLDFSGRISYDCEGNLVAPIPSSPPPSHGGSNSSSLVK</sequence>
<evidence type="ECO:0000256" key="1">
    <source>
        <dbReference type="SAM" id="MobiDB-lite"/>
    </source>
</evidence>
<gene>
    <name evidence="3" type="ORF">LTRI10_LOCUS31383</name>
</gene>
<evidence type="ECO:0000313" key="4">
    <source>
        <dbReference type="Proteomes" id="UP001497516"/>
    </source>
</evidence>
<proteinExistence type="predicted"/>
<organism evidence="3 4">
    <name type="scientific">Linum trigynum</name>
    <dbReference type="NCBI Taxonomy" id="586398"/>
    <lineage>
        <taxon>Eukaryota</taxon>
        <taxon>Viridiplantae</taxon>
        <taxon>Streptophyta</taxon>
        <taxon>Embryophyta</taxon>
        <taxon>Tracheophyta</taxon>
        <taxon>Spermatophyta</taxon>
        <taxon>Magnoliopsida</taxon>
        <taxon>eudicotyledons</taxon>
        <taxon>Gunneridae</taxon>
        <taxon>Pentapetalae</taxon>
        <taxon>rosids</taxon>
        <taxon>fabids</taxon>
        <taxon>Malpighiales</taxon>
        <taxon>Linaceae</taxon>
        <taxon>Linum</taxon>
    </lineage>
</organism>
<dbReference type="PANTHER" id="PTHR33237:SF31">
    <property type="entry name" value="F2P16.13 PROTEIN"/>
    <property type="match status" value="1"/>
</dbReference>
<evidence type="ECO:0000256" key="2">
    <source>
        <dbReference type="SAM" id="Phobius"/>
    </source>
</evidence>
<dbReference type="EMBL" id="OZ034818">
    <property type="protein sequence ID" value="CAL1390610.1"/>
    <property type="molecule type" value="Genomic_DNA"/>
</dbReference>
<reference evidence="3 4" key="1">
    <citation type="submission" date="2024-04" db="EMBL/GenBank/DDBJ databases">
        <authorList>
            <person name="Fracassetti M."/>
        </authorList>
    </citation>
    <scope>NUCLEOTIDE SEQUENCE [LARGE SCALE GENOMIC DNA]</scope>
</reference>
<evidence type="ECO:0000313" key="3">
    <source>
        <dbReference type="EMBL" id="CAL1390610.1"/>
    </source>
</evidence>
<keyword evidence="2" id="KW-1133">Transmembrane helix</keyword>
<keyword evidence="2" id="KW-0472">Membrane</keyword>
<dbReference type="PANTHER" id="PTHR33237">
    <property type="entry name" value="F2P16.13 PROTEIN-RELATED"/>
    <property type="match status" value="1"/>
</dbReference>